<dbReference type="Proteomes" id="UP000467840">
    <property type="component" value="Unassembled WGS sequence"/>
</dbReference>
<organism evidence="13 14">
    <name type="scientific">Hevea brasiliensis</name>
    <name type="common">Para rubber tree</name>
    <name type="synonym">Siphonia brasiliensis</name>
    <dbReference type="NCBI Taxonomy" id="3981"/>
    <lineage>
        <taxon>Eukaryota</taxon>
        <taxon>Viridiplantae</taxon>
        <taxon>Streptophyta</taxon>
        <taxon>Embryophyta</taxon>
        <taxon>Tracheophyta</taxon>
        <taxon>Spermatophyta</taxon>
        <taxon>Magnoliopsida</taxon>
        <taxon>eudicotyledons</taxon>
        <taxon>Gunneridae</taxon>
        <taxon>Pentapetalae</taxon>
        <taxon>rosids</taxon>
        <taxon>fabids</taxon>
        <taxon>Malpighiales</taxon>
        <taxon>Euphorbiaceae</taxon>
        <taxon>Crotonoideae</taxon>
        <taxon>Micrandreae</taxon>
        <taxon>Hevea</taxon>
    </lineage>
</organism>
<reference evidence="13 14" key="1">
    <citation type="journal article" date="2020" name="Mol. Plant">
        <title>The Chromosome-Based Rubber Tree Genome Provides New Insights into Spurge Genome Evolution and Rubber Biosynthesis.</title>
        <authorList>
            <person name="Liu J."/>
            <person name="Shi C."/>
            <person name="Shi C.C."/>
            <person name="Li W."/>
            <person name="Zhang Q.J."/>
            <person name="Zhang Y."/>
            <person name="Li K."/>
            <person name="Lu H.F."/>
            <person name="Shi C."/>
            <person name="Zhu S.T."/>
            <person name="Xiao Z.Y."/>
            <person name="Nan H."/>
            <person name="Yue Y."/>
            <person name="Zhu X.G."/>
            <person name="Wu Y."/>
            <person name="Hong X.N."/>
            <person name="Fan G.Y."/>
            <person name="Tong Y."/>
            <person name="Zhang D."/>
            <person name="Mao C.L."/>
            <person name="Liu Y.L."/>
            <person name="Hao S.J."/>
            <person name="Liu W.Q."/>
            <person name="Lv M.Q."/>
            <person name="Zhang H.B."/>
            <person name="Liu Y."/>
            <person name="Hu-Tang G.R."/>
            <person name="Wang J.P."/>
            <person name="Wang J.H."/>
            <person name="Sun Y.H."/>
            <person name="Ni S.B."/>
            <person name="Chen W.B."/>
            <person name="Zhang X.C."/>
            <person name="Jiao Y.N."/>
            <person name="Eichler E.E."/>
            <person name="Li G.H."/>
            <person name="Liu X."/>
            <person name="Gao L.Z."/>
        </authorList>
    </citation>
    <scope>NUCLEOTIDE SEQUENCE [LARGE SCALE GENOMIC DNA]</scope>
    <source>
        <strain evidence="14">cv. GT1</strain>
        <tissue evidence="13">Leaf</tissue>
    </source>
</reference>
<comment type="subcellular location">
    <subcellularLocation>
        <location evidence="1">Cell membrane</location>
        <topology evidence="1">Single-pass type I membrane protein</topology>
    </subcellularLocation>
</comment>
<dbReference type="Pfam" id="PF08263">
    <property type="entry name" value="LRRNT_2"/>
    <property type="match status" value="1"/>
</dbReference>
<keyword evidence="6" id="KW-0732">Signal</keyword>
<keyword evidence="3" id="KW-1003">Cell membrane</keyword>
<dbReference type="SMART" id="SM00369">
    <property type="entry name" value="LRR_TYP"/>
    <property type="match status" value="3"/>
</dbReference>
<dbReference type="SUPFAM" id="SSF52058">
    <property type="entry name" value="L domain-like"/>
    <property type="match status" value="1"/>
</dbReference>
<keyword evidence="9" id="KW-0472">Membrane</keyword>
<dbReference type="InterPro" id="IPR003591">
    <property type="entry name" value="Leu-rich_rpt_typical-subtyp"/>
</dbReference>
<proteinExistence type="inferred from homology"/>
<dbReference type="InterPro" id="IPR032675">
    <property type="entry name" value="LRR_dom_sf"/>
</dbReference>
<dbReference type="GO" id="GO:0005886">
    <property type="term" value="C:plasma membrane"/>
    <property type="evidence" value="ECO:0007669"/>
    <property type="project" value="UniProtKB-SubCell"/>
</dbReference>
<evidence type="ECO:0000256" key="9">
    <source>
        <dbReference type="ARBA" id="ARBA00023136"/>
    </source>
</evidence>
<evidence type="ECO:0000256" key="6">
    <source>
        <dbReference type="ARBA" id="ARBA00022729"/>
    </source>
</evidence>
<dbReference type="AlphaFoldDB" id="A0A6A6K2Q5"/>
<dbReference type="FunFam" id="3.80.10.10:FF:000649">
    <property type="entry name" value="Leucine Rich Repeat family protein"/>
    <property type="match status" value="1"/>
</dbReference>
<comment type="similarity">
    <text evidence="2">Belongs to the RLP family.</text>
</comment>
<keyword evidence="11" id="KW-0325">Glycoprotein</keyword>
<dbReference type="FunFam" id="3.80.10.10:FF:000383">
    <property type="entry name" value="Leucine-rich repeat receptor protein kinase EMS1"/>
    <property type="match status" value="1"/>
</dbReference>
<gene>
    <name evidence="13" type="ORF">GH714_043424</name>
</gene>
<keyword evidence="7" id="KW-0677">Repeat</keyword>
<evidence type="ECO:0000313" key="13">
    <source>
        <dbReference type="EMBL" id="KAF2283101.1"/>
    </source>
</evidence>
<dbReference type="Pfam" id="PF13516">
    <property type="entry name" value="LRR_6"/>
    <property type="match status" value="1"/>
</dbReference>
<dbReference type="PANTHER" id="PTHR48063">
    <property type="entry name" value="LRR RECEPTOR-LIKE KINASE"/>
    <property type="match status" value="1"/>
</dbReference>
<accession>A0A6A6K2Q5</accession>
<evidence type="ECO:0000313" key="14">
    <source>
        <dbReference type="Proteomes" id="UP000467840"/>
    </source>
</evidence>
<evidence type="ECO:0000259" key="12">
    <source>
        <dbReference type="Pfam" id="PF08263"/>
    </source>
</evidence>
<evidence type="ECO:0000256" key="1">
    <source>
        <dbReference type="ARBA" id="ARBA00004251"/>
    </source>
</evidence>
<evidence type="ECO:0000256" key="2">
    <source>
        <dbReference type="ARBA" id="ARBA00009592"/>
    </source>
</evidence>
<keyword evidence="5" id="KW-0812">Transmembrane</keyword>
<dbReference type="InterPro" id="IPR046956">
    <property type="entry name" value="RLP23-like"/>
</dbReference>
<name>A0A6A6K2Q5_HEVBR</name>
<evidence type="ECO:0000256" key="5">
    <source>
        <dbReference type="ARBA" id="ARBA00022692"/>
    </source>
</evidence>
<sequence>MGRRPEDIKSNVSTYSAIVNGFVYLETVKFCSCIDSHNTSCIEVERKALLKFKEGLTDPSGRLAEWIGIDCCRWAGVVCSNRSGHVIKLRLRNHYSSSSAGVDDGTTYALGGKISASLLDLKYLKYLDLSMNSFGEIPIPYFIGSLNVSICQSFVLEVLKYGNINLSNAQAYWLEVVNLHPSLLELHLPTCGLSNLPLSVPHHNLTSLLVLDLSNNDFNSTIPPWLFNMSNLVYLDVSSNNLQGEIDDFSRLNSLEHLDLSEDSFISGKLSGKLGKLCNLHVLDLSFNKISGEINDFILSLAECTNCSSESMHLGYNKLGGSLPDFLGYLRSLKLLKLMGNSFSGSIPESIGNMSSLQEFILSENQMKGSIPVSLGLLSSLIVLDISDNQWDGVITEAHFSNLTSLKELTIVQEAKNIILVFNVNPNWIPSFKLIYLDLHACLIGPTFPEWLRNQNMLSYIAVGC</sequence>
<evidence type="ECO:0000256" key="4">
    <source>
        <dbReference type="ARBA" id="ARBA00022614"/>
    </source>
</evidence>
<evidence type="ECO:0000256" key="10">
    <source>
        <dbReference type="ARBA" id="ARBA00023170"/>
    </source>
</evidence>
<keyword evidence="8" id="KW-1133">Transmembrane helix</keyword>
<feature type="domain" description="Leucine-rich repeat-containing N-terminal plant-type" evidence="12">
    <location>
        <begin position="45"/>
        <end position="80"/>
    </location>
</feature>
<evidence type="ECO:0000256" key="7">
    <source>
        <dbReference type="ARBA" id="ARBA00022737"/>
    </source>
</evidence>
<dbReference type="Pfam" id="PF00560">
    <property type="entry name" value="LRR_1"/>
    <property type="match status" value="2"/>
</dbReference>
<comment type="caution">
    <text evidence="13">The sequence shown here is derived from an EMBL/GenBank/DDBJ whole genome shotgun (WGS) entry which is preliminary data.</text>
</comment>
<evidence type="ECO:0000256" key="11">
    <source>
        <dbReference type="ARBA" id="ARBA00023180"/>
    </source>
</evidence>
<dbReference type="Pfam" id="PF13855">
    <property type="entry name" value="LRR_8"/>
    <property type="match status" value="1"/>
</dbReference>
<dbReference type="InterPro" id="IPR013210">
    <property type="entry name" value="LRR_N_plant-typ"/>
</dbReference>
<protein>
    <recommendedName>
        <fullName evidence="12">Leucine-rich repeat-containing N-terminal plant-type domain-containing protein</fullName>
    </recommendedName>
</protein>
<keyword evidence="14" id="KW-1185">Reference proteome</keyword>
<dbReference type="Gene3D" id="3.80.10.10">
    <property type="entry name" value="Ribonuclease Inhibitor"/>
    <property type="match status" value="3"/>
</dbReference>
<evidence type="ECO:0000256" key="3">
    <source>
        <dbReference type="ARBA" id="ARBA00022475"/>
    </source>
</evidence>
<keyword evidence="10" id="KW-0675">Receptor</keyword>
<keyword evidence="4" id="KW-0433">Leucine-rich repeat</keyword>
<dbReference type="PANTHER" id="PTHR48063:SF16">
    <property type="entry name" value="LRR RECEPTOR-LIKE SERINE_THREONINE-PROTEIN KINASE GSO1"/>
    <property type="match status" value="1"/>
</dbReference>
<dbReference type="PROSITE" id="PS51450">
    <property type="entry name" value="LRR"/>
    <property type="match status" value="2"/>
</dbReference>
<dbReference type="EMBL" id="JAAGAX010000020">
    <property type="protein sequence ID" value="KAF2283101.1"/>
    <property type="molecule type" value="Genomic_DNA"/>
</dbReference>
<dbReference type="InterPro" id="IPR001611">
    <property type="entry name" value="Leu-rich_rpt"/>
</dbReference>
<evidence type="ECO:0000256" key="8">
    <source>
        <dbReference type="ARBA" id="ARBA00022989"/>
    </source>
</evidence>